<dbReference type="SUPFAM" id="SSF101327">
    <property type="entry name" value="YgfB-like"/>
    <property type="match status" value="1"/>
</dbReference>
<gene>
    <name evidence="1" type="ordered locus">CV_1930</name>
</gene>
<evidence type="ECO:0008006" key="3">
    <source>
        <dbReference type="Google" id="ProtNLM"/>
    </source>
</evidence>
<name>Q7NWQ1_CHRVO</name>
<dbReference type="Pfam" id="PF03695">
    <property type="entry name" value="UPF0149"/>
    <property type="match status" value="1"/>
</dbReference>
<keyword evidence="2" id="KW-1185">Reference proteome</keyword>
<evidence type="ECO:0000313" key="1">
    <source>
        <dbReference type="EMBL" id="AAQ59604.1"/>
    </source>
</evidence>
<evidence type="ECO:0000313" key="2">
    <source>
        <dbReference type="Proteomes" id="UP000001424"/>
    </source>
</evidence>
<organism evidence="1 2">
    <name type="scientific">Chromobacterium violaceum (strain ATCC 12472 / DSM 30191 / JCM 1249 / CCUG 213 / NBRC 12614 / NCIMB 9131 / NCTC 9757 / MK)</name>
    <dbReference type="NCBI Taxonomy" id="243365"/>
    <lineage>
        <taxon>Bacteria</taxon>
        <taxon>Pseudomonadati</taxon>
        <taxon>Pseudomonadota</taxon>
        <taxon>Betaproteobacteria</taxon>
        <taxon>Neisseriales</taxon>
        <taxon>Chromobacteriaceae</taxon>
        <taxon>Chromobacterium</taxon>
    </lineage>
</organism>
<dbReference type="InterPro" id="IPR036255">
    <property type="entry name" value="YgfB-like_sf"/>
</dbReference>
<dbReference type="HOGENOM" id="CLU_078487_1_0_4"/>
<sequence length="227" mass="25369">MFCAALPHNGRLTHWKSAMSHKPLSEQEYQRLSATLARFADHGCMNLERLDGFFAALLAGPEAIRPAECLPLILGDAFDDESAFPSEKALEQFVSLLRGHWQDIAEALKHGEFQPWLEADADGNPRGNDWAEGFAAGMELLNDDWGLLFDSPDDAPLLEPIMILGFERHPDPEMRPVVDALSEEARAELLAALSPSVHGIHDFFAAIRLKLEQDEQALEQEQPRRPH</sequence>
<dbReference type="STRING" id="243365.CV_1930"/>
<dbReference type="Gene3D" id="1.20.120.740">
    <property type="entry name" value="YgfB uncharacterised protein family UPF0149, PF03695"/>
    <property type="match status" value="1"/>
</dbReference>
<reference evidence="1 2" key="1">
    <citation type="journal article" date="2003" name="Proc. Natl. Acad. Sci. U.S.A.">
        <title>The complete genome sequence of Chromobacterium violaceum reveals remarkable and exploitable bacterial adaptability.</title>
        <authorList>
            <person name="Vasconcelos A.T.R."/>
            <person name="de Almeida D.F."/>
            <person name="Almeida F.C."/>
            <person name="de Almeida L.G.P."/>
            <person name="de Almeida R."/>
            <person name="Goncalves J.A.A."/>
            <person name="Andrade E.M."/>
            <person name="Antonio R.V."/>
            <person name="Araripe J."/>
            <person name="de Araujo M.F.F."/>
            <person name="Filho S.A."/>
            <person name="Azevedo V."/>
            <person name="Batista A.J."/>
            <person name="Bataus L.A.M."/>
            <person name="Batista J.S."/>
            <person name="Belo A."/>
            <person name="vander Berg C."/>
            <person name="Blamey J."/>
            <person name="Bogo M."/>
            <person name="Bonato S."/>
            <person name="Bordignon J."/>
            <person name="Brito C.A."/>
            <person name="Brocchi M."/>
            <person name="Burity H.A."/>
            <person name="Camargo A.A."/>
            <person name="Cardoso D.D.P."/>
            <person name="Carneiro N.P."/>
            <person name="Carraro D.M."/>
            <person name="Carvalho C.M.B."/>
            <person name="Cascardo J.C.M."/>
            <person name="Cavada B.S."/>
            <person name="Chueire L.M.O."/>
            <person name="Pasa T.B.C."/>
            <person name="Duran N."/>
            <person name="Fagundes N."/>
            <person name="Falcao C.L."/>
            <person name="Fantinatti F."/>
            <person name="Farias I.P."/>
            <person name="Felipe M.S.S."/>
            <person name="Ferrari L.P."/>
            <person name="Ferro J.A."/>
            <person name="Ferro M.I.T."/>
            <person name="Franco G.R."/>
            <person name="Freitas N.S.A."/>
            <person name="Furlan L.R."/>
            <person name="Gazzinelli R.T."/>
            <person name="Gomes E.A."/>
            <person name="Goncalves P.R."/>
            <person name="Grangeiro T.B."/>
            <person name="Grattapaglia D."/>
            <person name="Grisard E.C."/>
            <person name="Guimaraes C.T."/>
            <person name="Hanna E.S."/>
            <person name="Hungria M."/>
            <person name="Jardim S.N."/>
            <person name="Laurino J."/>
            <person name="Leoi L.C.T."/>
            <person name="Fassarella L."/>
            <person name="Lima A."/>
            <person name="Loureiro M.F."/>
            <person name="Lyra M.C.P."/>
            <person name="Macedo M."/>
            <person name="Madeira H.M.F."/>
            <person name="Manfio G.P."/>
            <person name="Maranhao A.Q."/>
            <person name="Martins W.S."/>
            <person name="di Mauro S.M.Z."/>
            <person name="de Medeiros S.R.B."/>
            <person name="Meissner R.D.V."/>
            <person name="Menck C.F.M."/>
            <person name="Moreira M.A.M."/>
            <person name="Nascimento F.F."/>
            <person name="Nicolas M.F."/>
            <person name="Oliveira J.G."/>
            <person name="Oliveira S.C."/>
            <person name="Paixao R.F.C."/>
            <person name="Parente J.A."/>
            <person name="Pedrosa F.O."/>
            <person name="Pena S.J.D."/>
            <person name="Perreira J.O."/>
            <person name="Perreira M."/>
            <person name="Pinto L.S.R.C."/>
            <person name="Pinto L.S."/>
            <person name="Porto J.I.R."/>
            <person name="Potrich D.P."/>
            <person name="Neto C.E.R."/>
            <person name="Reis A.M.M."/>
            <person name="Rigo L.U."/>
            <person name="Rondinelli E."/>
            <person name="dos Santos E.B.P."/>
            <person name="Santos F.R."/>
            <person name="Schneider M.P.C."/>
            <person name="Seuanez H.N."/>
            <person name="Silva A.M.R."/>
            <person name="da Silva A.L.C."/>
            <person name="Silva D.W."/>
            <person name="Silva R."/>
            <person name="Simoes I.C."/>
            <person name="Simon D."/>
            <person name="Soares C.M.A."/>
            <person name="Soares R.B.A."/>
            <person name="Souza E.M."/>
            <person name="Souza K.R.L."/>
            <person name="Souza R.C."/>
            <person name="Steffens M.B.R."/>
            <person name="Steindel M."/>
            <person name="Teixeira S.R."/>
            <person name="Urmenyi T."/>
            <person name="Vettore A."/>
            <person name="Wassem R."/>
            <person name="Zaha A."/>
            <person name="Simpson A.J.G."/>
        </authorList>
    </citation>
    <scope>NUCLEOTIDE SEQUENCE [LARGE SCALE GENOMIC DNA]</scope>
    <source>
        <strain evidence="2">ATCC 12472 / DSM 30191 / JCM 1249 / NBRC 12614 / NCIMB 9131 / NCTC 9757</strain>
    </source>
</reference>
<dbReference type="InterPro" id="IPR011978">
    <property type="entry name" value="YgfB-like"/>
</dbReference>
<accession>Q7NWQ1</accession>
<dbReference type="KEGG" id="cvi:CV_1930"/>
<dbReference type="AlphaFoldDB" id="Q7NWQ1"/>
<dbReference type="Proteomes" id="UP000001424">
    <property type="component" value="Chromosome"/>
</dbReference>
<proteinExistence type="predicted"/>
<dbReference type="eggNOG" id="COG3318">
    <property type="taxonomic scope" value="Bacteria"/>
</dbReference>
<dbReference type="EMBL" id="AE016825">
    <property type="protein sequence ID" value="AAQ59604.1"/>
    <property type="molecule type" value="Genomic_DNA"/>
</dbReference>
<dbReference type="NCBIfam" id="TIGR02292">
    <property type="entry name" value="ygfB_yecA"/>
    <property type="match status" value="1"/>
</dbReference>
<protein>
    <recommendedName>
        <fullName evidence="3">YecA family protein</fullName>
    </recommendedName>
</protein>